<proteinExistence type="predicted"/>
<dbReference type="InterPro" id="IPR000281">
    <property type="entry name" value="HTH_RpiR"/>
</dbReference>
<dbReference type="InterPro" id="IPR036388">
    <property type="entry name" value="WH-like_DNA-bd_sf"/>
</dbReference>
<dbReference type="InterPro" id="IPR047640">
    <property type="entry name" value="RpiR-like"/>
</dbReference>
<dbReference type="AlphaFoldDB" id="A0A0F4LAE2"/>
<dbReference type="CDD" id="cd05013">
    <property type="entry name" value="SIS_RpiR"/>
    <property type="match status" value="1"/>
</dbReference>
<dbReference type="SUPFAM" id="SSF53697">
    <property type="entry name" value="SIS domain"/>
    <property type="match status" value="1"/>
</dbReference>
<dbReference type="GO" id="GO:0003677">
    <property type="term" value="F:DNA binding"/>
    <property type="evidence" value="ECO:0007669"/>
    <property type="project" value="UniProtKB-KW"/>
</dbReference>
<dbReference type="Gene3D" id="3.40.50.10490">
    <property type="entry name" value="Glucose-6-phosphate isomerase like protein, domain 1"/>
    <property type="match status" value="1"/>
</dbReference>
<dbReference type="GO" id="GO:0003700">
    <property type="term" value="F:DNA-binding transcription factor activity"/>
    <property type="evidence" value="ECO:0007669"/>
    <property type="project" value="InterPro"/>
</dbReference>
<dbReference type="Gene3D" id="1.10.10.10">
    <property type="entry name" value="Winged helix-like DNA-binding domain superfamily/Winged helix DNA-binding domain"/>
    <property type="match status" value="1"/>
</dbReference>
<dbReference type="PATRIC" id="fig|1218506.3.peg.1858"/>
<evidence type="ECO:0000256" key="2">
    <source>
        <dbReference type="ARBA" id="ARBA00023125"/>
    </source>
</evidence>
<dbReference type="OrthoDB" id="1648815at2"/>
<dbReference type="InterPro" id="IPR035472">
    <property type="entry name" value="RpiR-like_SIS"/>
</dbReference>
<dbReference type="PROSITE" id="PS51071">
    <property type="entry name" value="HTH_RPIR"/>
    <property type="match status" value="1"/>
</dbReference>
<evidence type="ECO:0000313" key="5">
    <source>
        <dbReference type="EMBL" id="KJY55565.1"/>
    </source>
</evidence>
<feature type="domain" description="HTH rpiR-type" evidence="4">
    <location>
        <begin position="2"/>
        <end position="78"/>
    </location>
</feature>
<dbReference type="InterPro" id="IPR001347">
    <property type="entry name" value="SIS_dom"/>
</dbReference>
<dbReference type="PANTHER" id="PTHR30514:SF1">
    <property type="entry name" value="HTH-TYPE TRANSCRIPTIONAL REGULATOR HEXR-RELATED"/>
    <property type="match status" value="1"/>
</dbReference>
<reference evidence="5 6" key="1">
    <citation type="submission" date="2015-01" db="EMBL/GenBank/DDBJ databases">
        <title>Comparative genomics of the lactic acid bacteria isolated from the honey bee gut.</title>
        <authorList>
            <person name="Ellegaard K.M."/>
            <person name="Tamarit D."/>
            <person name="Javelind E."/>
            <person name="Olofsson T."/>
            <person name="Andersson S.G."/>
            <person name="Vasquez A."/>
        </authorList>
    </citation>
    <scope>NUCLEOTIDE SEQUENCE [LARGE SCALE GENOMIC DNA]</scope>
    <source>
        <strain evidence="5 6">Hma2</strain>
    </source>
</reference>
<dbReference type="GO" id="GO:1901135">
    <property type="term" value="P:carbohydrate derivative metabolic process"/>
    <property type="evidence" value="ECO:0007669"/>
    <property type="project" value="InterPro"/>
</dbReference>
<keyword evidence="1" id="KW-0805">Transcription regulation</keyword>
<gene>
    <name evidence="5" type="ORF">JF75_17660</name>
</gene>
<comment type="caution">
    <text evidence="5">The sequence shown here is derived from an EMBL/GenBank/DDBJ whole genome shotgun (WGS) entry which is preliminary data.</text>
</comment>
<sequence length="263" mass="30343">MSKLEYLVYQNSGKLNDSEIRVIQFIINNAKACKGLSLTELARKLYVSRSAIFRLCKHLGLSGYNELKFHLNEVVQEKEQNNISKFIPDNFDASIIKEIENLHKNFKVLKLDEFYNELSNAKHIYIYSTGWIQQMLSDYLSHELLLFGISSIVLPAAVSELEMVGKIAEKGDMLFIISYTGNNKEINDELGKFEMVNNKLRYVSFTDLKQNKLASLSDYNFYYPTVKFSSSNDVSFILAYTLVDFIINKFGIWQKEKSDKNGK</sequence>
<dbReference type="InterPro" id="IPR046348">
    <property type="entry name" value="SIS_dom_sf"/>
</dbReference>
<keyword evidence="6" id="KW-1185">Reference proteome</keyword>
<evidence type="ECO:0000256" key="3">
    <source>
        <dbReference type="ARBA" id="ARBA00023163"/>
    </source>
</evidence>
<dbReference type="Proteomes" id="UP000033612">
    <property type="component" value="Unassembled WGS sequence"/>
</dbReference>
<dbReference type="RefSeq" id="WP_046332716.1">
    <property type="nucleotide sequence ID" value="NZ_JBHTBO010000003.1"/>
</dbReference>
<name>A0A0F4LAE2_9LACO</name>
<evidence type="ECO:0000256" key="1">
    <source>
        <dbReference type="ARBA" id="ARBA00023015"/>
    </source>
</evidence>
<dbReference type="EMBL" id="JXLH01000024">
    <property type="protein sequence ID" value="KJY55565.1"/>
    <property type="molecule type" value="Genomic_DNA"/>
</dbReference>
<organism evidence="5 6">
    <name type="scientific">Lactobacillus kimbladii</name>
    <dbReference type="NCBI Taxonomy" id="1218506"/>
    <lineage>
        <taxon>Bacteria</taxon>
        <taxon>Bacillati</taxon>
        <taxon>Bacillota</taxon>
        <taxon>Bacilli</taxon>
        <taxon>Lactobacillales</taxon>
        <taxon>Lactobacillaceae</taxon>
        <taxon>Lactobacillus</taxon>
    </lineage>
</organism>
<dbReference type="SUPFAM" id="SSF46689">
    <property type="entry name" value="Homeodomain-like"/>
    <property type="match status" value="1"/>
</dbReference>
<dbReference type="InterPro" id="IPR009057">
    <property type="entry name" value="Homeodomain-like_sf"/>
</dbReference>
<dbReference type="Pfam" id="PF01418">
    <property type="entry name" value="HTH_6"/>
    <property type="match status" value="1"/>
</dbReference>
<dbReference type="Pfam" id="PF01380">
    <property type="entry name" value="SIS"/>
    <property type="match status" value="1"/>
</dbReference>
<keyword evidence="3" id="KW-0804">Transcription</keyword>
<dbReference type="GO" id="GO:0097367">
    <property type="term" value="F:carbohydrate derivative binding"/>
    <property type="evidence" value="ECO:0007669"/>
    <property type="project" value="InterPro"/>
</dbReference>
<accession>A0A0F4LAE2</accession>
<keyword evidence="2" id="KW-0238">DNA-binding</keyword>
<evidence type="ECO:0000259" key="4">
    <source>
        <dbReference type="PROSITE" id="PS51071"/>
    </source>
</evidence>
<protein>
    <recommendedName>
        <fullName evidence="4">HTH rpiR-type domain-containing protein</fullName>
    </recommendedName>
</protein>
<dbReference type="STRING" id="1218506.JF75_17660"/>
<dbReference type="PANTHER" id="PTHR30514">
    <property type="entry name" value="GLUCOKINASE"/>
    <property type="match status" value="1"/>
</dbReference>
<dbReference type="HOGENOM" id="CLU_055769_4_1_9"/>
<evidence type="ECO:0000313" key="6">
    <source>
        <dbReference type="Proteomes" id="UP000033612"/>
    </source>
</evidence>